<dbReference type="AlphaFoldDB" id="A0A084SVF7"/>
<dbReference type="PANTHER" id="PTHR43434:SF1">
    <property type="entry name" value="PHOSPHOGLYCOLATE PHOSPHATASE"/>
    <property type="match status" value="1"/>
</dbReference>
<dbReference type="InterPro" id="IPR050155">
    <property type="entry name" value="HAD-like_hydrolase_sf"/>
</dbReference>
<dbReference type="InterPro" id="IPR023214">
    <property type="entry name" value="HAD_sf"/>
</dbReference>
<comment type="caution">
    <text evidence="5">The sequence shown here is derived from an EMBL/GenBank/DDBJ whole genome shotgun (WGS) entry which is preliminary data.</text>
</comment>
<dbReference type="RefSeq" id="WP_043395133.1">
    <property type="nucleotide sequence ID" value="NZ_JPMI01000096.1"/>
</dbReference>
<comment type="pathway">
    <text evidence="2">Organic acid metabolism; glycolate biosynthesis; glycolate from 2-phosphoglycolate: step 1/1.</text>
</comment>
<sequence>MIPLRKVWNQIQHVVWDWNGTLLDDVDLAVTGVNQVCARFGVPAVTREFYRARFQFPISAFYSSLGFDLERIPFSDIIREYLAVFDARVRHCALNEGALELLECLRENGIGSSILSASYRPTLVQTLEAKRLSGYFTHVCGLGDEKGTSKLEEGHLLHAKLGLPGERILYVGDTTHDAEVAAALGWNSCILSCGHQDEDRLGACDSPRMTGIPALFEDLPWGRVVPNR</sequence>
<protein>
    <recommendedName>
        <fullName evidence="4">phosphoglycolate phosphatase</fullName>
        <ecNumber evidence="4">3.1.3.18</ecNumber>
    </recommendedName>
</protein>
<dbReference type="PANTHER" id="PTHR43434">
    <property type="entry name" value="PHOSPHOGLYCOLATE PHOSPHATASE"/>
    <property type="match status" value="1"/>
</dbReference>
<dbReference type="EC" id="3.1.3.18" evidence="4"/>
<dbReference type="Pfam" id="PF13419">
    <property type="entry name" value="HAD_2"/>
    <property type="match status" value="1"/>
</dbReference>
<evidence type="ECO:0000256" key="4">
    <source>
        <dbReference type="ARBA" id="ARBA00013078"/>
    </source>
</evidence>
<dbReference type="Gene3D" id="3.40.50.1000">
    <property type="entry name" value="HAD superfamily/HAD-like"/>
    <property type="match status" value="1"/>
</dbReference>
<dbReference type="SUPFAM" id="SSF56784">
    <property type="entry name" value="HAD-like"/>
    <property type="match status" value="1"/>
</dbReference>
<accession>A0A084SVF7</accession>
<dbReference type="SFLD" id="SFLDG01129">
    <property type="entry name" value="C1.5:_HAD__Beta-PGM__Phosphata"/>
    <property type="match status" value="1"/>
</dbReference>
<evidence type="ECO:0000313" key="6">
    <source>
        <dbReference type="Proteomes" id="UP000028547"/>
    </source>
</evidence>
<dbReference type="SFLD" id="SFLDS00003">
    <property type="entry name" value="Haloacid_Dehalogenase"/>
    <property type="match status" value="1"/>
</dbReference>
<evidence type="ECO:0000256" key="2">
    <source>
        <dbReference type="ARBA" id="ARBA00004818"/>
    </source>
</evidence>
<organism evidence="5 6">
    <name type="scientific">Archangium violaceum Cb vi76</name>
    <dbReference type="NCBI Taxonomy" id="1406225"/>
    <lineage>
        <taxon>Bacteria</taxon>
        <taxon>Pseudomonadati</taxon>
        <taxon>Myxococcota</taxon>
        <taxon>Myxococcia</taxon>
        <taxon>Myxococcales</taxon>
        <taxon>Cystobacterineae</taxon>
        <taxon>Archangiaceae</taxon>
        <taxon>Archangium</taxon>
    </lineage>
</organism>
<dbReference type="GO" id="GO:0008967">
    <property type="term" value="F:phosphoglycolate phosphatase activity"/>
    <property type="evidence" value="ECO:0007669"/>
    <property type="project" value="UniProtKB-EC"/>
</dbReference>
<dbReference type="GO" id="GO:0005829">
    <property type="term" value="C:cytosol"/>
    <property type="evidence" value="ECO:0007669"/>
    <property type="project" value="TreeGrafter"/>
</dbReference>
<dbReference type="InterPro" id="IPR036412">
    <property type="entry name" value="HAD-like_sf"/>
</dbReference>
<name>A0A084SVF7_9BACT</name>
<proteinExistence type="inferred from homology"/>
<evidence type="ECO:0000256" key="3">
    <source>
        <dbReference type="ARBA" id="ARBA00006171"/>
    </source>
</evidence>
<dbReference type="Gene3D" id="1.10.150.240">
    <property type="entry name" value="Putative phosphatase, domain 2"/>
    <property type="match status" value="1"/>
</dbReference>
<evidence type="ECO:0000256" key="1">
    <source>
        <dbReference type="ARBA" id="ARBA00000830"/>
    </source>
</evidence>
<comment type="catalytic activity">
    <reaction evidence="1">
        <text>2-phosphoglycolate + H2O = glycolate + phosphate</text>
        <dbReference type="Rhea" id="RHEA:14369"/>
        <dbReference type="ChEBI" id="CHEBI:15377"/>
        <dbReference type="ChEBI" id="CHEBI:29805"/>
        <dbReference type="ChEBI" id="CHEBI:43474"/>
        <dbReference type="ChEBI" id="CHEBI:58033"/>
        <dbReference type="EC" id="3.1.3.18"/>
    </reaction>
</comment>
<dbReference type="EMBL" id="JPMI01000096">
    <property type="protein sequence ID" value="KFA92442.1"/>
    <property type="molecule type" value="Genomic_DNA"/>
</dbReference>
<dbReference type="InterPro" id="IPR023198">
    <property type="entry name" value="PGP-like_dom2"/>
</dbReference>
<comment type="similarity">
    <text evidence="3">Belongs to the HAD-like hydrolase superfamily. CbbY/CbbZ/Gph/YieH family.</text>
</comment>
<reference evidence="5 6" key="1">
    <citation type="submission" date="2014-07" db="EMBL/GenBank/DDBJ databases">
        <title>Draft Genome Sequence of Gephyronic Acid Producer, Cystobacter violaceus Strain Cb vi76.</title>
        <authorList>
            <person name="Stevens D.C."/>
            <person name="Young J."/>
            <person name="Carmichael R."/>
            <person name="Tan J."/>
            <person name="Taylor R.E."/>
        </authorList>
    </citation>
    <scope>NUCLEOTIDE SEQUENCE [LARGE SCALE GENOMIC DNA]</scope>
    <source>
        <strain evidence="5 6">Cb vi76</strain>
    </source>
</reference>
<dbReference type="NCBIfam" id="TIGR01549">
    <property type="entry name" value="HAD-SF-IA-v1"/>
    <property type="match status" value="1"/>
</dbReference>
<dbReference type="InterPro" id="IPR041492">
    <property type="entry name" value="HAD_2"/>
</dbReference>
<gene>
    <name evidence="5" type="ORF">Q664_15750</name>
</gene>
<dbReference type="Proteomes" id="UP000028547">
    <property type="component" value="Unassembled WGS sequence"/>
</dbReference>
<evidence type="ECO:0000313" key="5">
    <source>
        <dbReference type="EMBL" id="KFA92442.1"/>
    </source>
</evidence>
<dbReference type="InterPro" id="IPR006439">
    <property type="entry name" value="HAD-SF_hydro_IA"/>
</dbReference>
<dbReference type="GO" id="GO:0006281">
    <property type="term" value="P:DNA repair"/>
    <property type="evidence" value="ECO:0007669"/>
    <property type="project" value="TreeGrafter"/>
</dbReference>